<evidence type="ECO:0000256" key="1">
    <source>
        <dbReference type="SAM" id="Phobius"/>
    </source>
</evidence>
<dbReference type="EMBL" id="CP029462">
    <property type="protein sequence ID" value="AXL20451.1"/>
    <property type="molecule type" value="Genomic_DNA"/>
</dbReference>
<evidence type="ECO:0000313" key="3">
    <source>
        <dbReference type="EMBL" id="AXL20451.1"/>
    </source>
</evidence>
<sequence length="156" mass="16309">MTGDMAAALSWGYGIWLAVMALCTIVVIYTDISWYWIPDGIVCVAALANGAAVAGGLVAPCSAVSIGFALSFALLYFLYPQGIGSGDVKLAAALCLGCSGSTAYIMTTAAFLSALIGAAAWRLYARKNCIPFGPFLWIGWWIAFAAGEELMAWMAG</sequence>
<keyword evidence="4" id="KW-1185">Reference proteome</keyword>
<name>A0A346AX58_9FIRM</name>
<dbReference type="Pfam" id="PF01478">
    <property type="entry name" value="Peptidase_A24"/>
    <property type="match status" value="1"/>
</dbReference>
<dbReference type="GO" id="GO:0016020">
    <property type="term" value="C:membrane"/>
    <property type="evidence" value="ECO:0007669"/>
    <property type="project" value="InterPro"/>
</dbReference>
<keyword evidence="1" id="KW-0812">Transmembrane</keyword>
<accession>A0A346AX58</accession>
<dbReference type="KEGG" id="meg:DKB62_02055"/>
<dbReference type="GO" id="GO:0004190">
    <property type="term" value="F:aspartic-type endopeptidase activity"/>
    <property type="evidence" value="ECO:0007669"/>
    <property type="project" value="InterPro"/>
</dbReference>
<gene>
    <name evidence="3" type="ORF">DKB62_02055</name>
</gene>
<reference evidence="3 4" key="1">
    <citation type="submission" date="2018-05" db="EMBL/GenBank/DDBJ databases">
        <title>Complete genome sequence of Megasphaera sp. AJH120T, isolated from the ceca of a chicken.</title>
        <authorList>
            <person name="Maki J."/>
            <person name="Looft T."/>
        </authorList>
    </citation>
    <scope>NUCLEOTIDE SEQUENCE [LARGE SCALE GENOMIC DNA]</scope>
    <source>
        <strain evidence="3 4">AJH120</strain>
    </source>
</reference>
<protein>
    <submittedName>
        <fullName evidence="3">Prepilin peptidase</fullName>
    </submittedName>
</protein>
<feature type="transmembrane region" description="Helical" evidence="1">
    <location>
        <begin position="57"/>
        <end position="78"/>
    </location>
</feature>
<keyword evidence="1" id="KW-0472">Membrane</keyword>
<evidence type="ECO:0000259" key="2">
    <source>
        <dbReference type="Pfam" id="PF01478"/>
    </source>
</evidence>
<dbReference type="InterPro" id="IPR000045">
    <property type="entry name" value="Prepilin_IV_endopep_pep"/>
</dbReference>
<organism evidence="3 4">
    <name type="scientific">Megasphaera stantonii</name>
    <dbReference type="NCBI Taxonomy" id="2144175"/>
    <lineage>
        <taxon>Bacteria</taxon>
        <taxon>Bacillati</taxon>
        <taxon>Bacillota</taxon>
        <taxon>Negativicutes</taxon>
        <taxon>Veillonellales</taxon>
        <taxon>Veillonellaceae</taxon>
        <taxon>Megasphaera</taxon>
    </lineage>
</organism>
<dbReference type="RefSeq" id="WP_087477125.1">
    <property type="nucleotide sequence ID" value="NZ_CALYAU010000003.1"/>
</dbReference>
<dbReference type="AlphaFoldDB" id="A0A346AX58"/>
<dbReference type="OrthoDB" id="1625253at2"/>
<feature type="domain" description="Prepilin type IV endopeptidase peptidase" evidence="2">
    <location>
        <begin position="19"/>
        <end position="118"/>
    </location>
</feature>
<dbReference type="Gene3D" id="1.20.120.1220">
    <property type="match status" value="1"/>
</dbReference>
<keyword evidence="1" id="KW-1133">Transmembrane helix</keyword>
<dbReference type="Proteomes" id="UP000254337">
    <property type="component" value="Chromosome"/>
</dbReference>
<feature type="transmembrane region" description="Helical" evidence="1">
    <location>
        <begin position="135"/>
        <end position="155"/>
    </location>
</feature>
<feature type="transmembrane region" description="Helical" evidence="1">
    <location>
        <begin position="90"/>
        <end position="123"/>
    </location>
</feature>
<feature type="transmembrane region" description="Helical" evidence="1">
    <location>
        <begin position="12"/>
        <end position="37"/>
    </location>
</feature>
<evidence type="ECO:0000313" key="4">
    <source>
        <dbReference type="Proteomes" id="UP000254337"/>
    </source>
</evidence>
<proteinExistence type="predicted"/>